<dbReference type="Pfam" id="PF24883">
    <property type="entry name" value="NPHP3_N"/>
    <property type="match status" value="1"/>
</dbReference>
<evidence type="ECO:0000259" key="2">
    <source>
        <dbReference type="Pfam" id="PF24883"/>
    </source>
</evidence>
<dbReference type="OrthoDB" id="3885310at2759"/>
<comment type="caution">
    <text evidence="3">The sequence shown here is derived from an EMBL/GenBank/DDBJ whole genome shotgun (WGS) entry which is preliminary data.</text>
</comment>
<protein>
    <recommendedName>
        <fullName evidence="2">Nephrocystin 3-like N-terminal domain-containing protein</fullName>
    </recommendedName>
</protein>
<proteinExistence type="predicted"/>
<dbReference type="InterPro" id="IPR056884">
    <property type="entry name" value="NPHP3-like_N"/>
</dbReference>
<organism evidence="3 4">
    <name type="scientific">Dendryphion nanum</name>
    <dbReference type="NCBI Taxonomy" id="256645"/>
    <lineage>
        <taxon>Eukaryota</taxon>
        <taxon>Fungi</taxon>
        <taxon>Dikarya</taxon>
        <taxon>Ascomycota</taxon>
        <taxon>Pezizomycotina</taxon>
        <taxon>Dothideomycetes</taxon>
        <taxon>Pleosporomycetidae</taxon>
        <taxon>Pleosporales</taxon>
        <taxon>Torulaceae</taxon>
        <taxon>Dendryphion</taxon>
    </lineage>
</organism>
<keyword evidence="1" id="KW-0677">Repeat</keyword>
<accession>A0A9P9IKI2</accession>
<dbReference type="InterPro" id="IPR027417">
    <property type="entry name" value="P-loop_NTPase"/>
</dbReference>
<dbReference type="Proteomes" id="UP000700596">
    <property type="component" value="Unassembled WGS sequence"/>
</dbReference>
<dbReference type="AlphaFoldDB" id="A0A9P9IKI2"/>
<dbReference type="Gene3D" id="3.40.50.300">
    <property type="entry name" value="P-loop containing nucleotide triphosphate hydrolases"/>
    <property type="match status" value="1"/>
</dbReference>
<evidence type="ECO:0000313" key="3">
    <source>
        <dbReference type="EMBL" id="KAH7123677.1"/>
    </source>
</evidence>
<sequence>MADIARRIPHALAMSHGLSSDIFPGFFGWFFDCPIYERWSRKEAQWQLHCIGGPGSGKTTLASLVANELVEKYQHGKVAIVSLFVQKHAKSNEISLFEDMLVAILHQLLPFSVGNESNALFEQYEQERYQDEGCRSTRRIQSLREILYILLSKLPKTIRTFLILDGIDLCTVALRVLLENELFKMQEINVSVMLTSRVRVFEKQRRHRCDHLNHGDMPDDDPLEPDERENLDLFWKCKICSKLLCFPCREAGRACEECHFNDHLHEPYAHQNISIDLVPRQYMEDFISWNLEREHGDLGLSRFPDPPPLSALGQSILEGAPFVLPSGLVEDIYEESEGNISIAKARLDLVHVAESWAGLNAYKRRQRLPVNIVSMFDAGIRTIQQQRSERRELGLKAISVLAKGEEIPITIMRRWLSNTNPDLLRSGEDIIDATEGFLCAIPGAAGQDLCAYHNDFFNYATNHYNEAITSALSQVELEQRSIRAREVTTRDMLSVAPPILPPSDVRFEPMNLPDTPTRVTQNKLARTVTMTLDPIEENTHVQAFVRKGTVMWS</sequence>
<keyword evidence="4" id="KW-1185">Reference proteome</keyword>
<dbReference type="PANTHER" id="PTHR10039:SF15">
    <property type="entry name" value="NACHT DOMAIN-CONTAINING PROTEIN"/>
    <property type="match status" value="1"/>
</dbReference>
<feature type="domain" description="Nephrocystin 3-like N-terminal" evidence="2">
    <location>
        <begin position="28"/>
        <end position="197"/>
    </location>
</feature>
<evidence type="ECO:0000313" key="4">
    <source>
        <dbReference type="Proteomes" id="UP000700596"/>
    </source>
</evidence>
<reference evidence="3" key="1">
    <citation type="journal article" date="2021" name="Nat. Commun.">
        <title>Genetic determinants of endophytism in the Arabidopsis root mycobiome.</title>
        <authorList>
            <person name="Mesny F."/>
            <person name="Miyauchi S."/>
            <person name="Thiergart T."/>
            <person name="Pickel B."/>
            <person name="Atanasova L."/>
            <person name="Karlsson M."/>
            <person name="Huettel B."/>
            <person name="Barry K.W."/>
            <person name="Haridas S."/>
            <person name="Chen C."/>
            <person name="Bauer D."/>
            <person name="Andreopoulos W."/>
            <person name="Pangilinan J."/>
            <person name="LaButti K."/>
            <person name="Riley R."/>
            <person name="Lipzen A."/>
            <person name="Clum A."/>
            <person name="Drula E."/>
            <person name="Henrissat B."/>
            <person name="Kohler A."/>
            <person name="Grigoriev I.V."/>
            <person name="Martin F.M."/>
            <person name="Hacquard S."/>
        </authorList>
    </citation>
    <scope>NUCLEOTIDE SEQUENCE</scope>
    <source>
        <strain evidence="3">MPI-CAGE-CH-0243</strain>
    </source>
</reference>
<dbReference type="SUPFAM" id="SSF52540">
    <property type="entry name" value="P-loop containing nucleoside triphosphate hydrolases"/>
    <property type="match status" value="1"/>
</dbReference>
<dbReference type="PANTHER" id="PTHR10039">
    <property type="entry name" value="AMELOGENIN"/>
    <property type="match status" value="1"/>
</dbReference>
<gene>
    <name evidence="3" type="ORF">B0J11DRAFT_318642</name>
</gene>
<evidence type="ECO:0000256" key="1">
    <source>
        <dbReference type="ARBA" id="ARBA00022737"/>
    </source>
</evidence>
<name>A0A9P9IKI2_9PLEO</name>
<dbReference type="EMBL" id="JAGMWT010000008">
    <property type="protein sequence ID" value="KAH7123677.1"/>
    <property type="molecule type" value="Genomic_DNA"/>
</dbReference>